<organism evidence="8 9">
    <name type="scientific">Pyrrhoderma noxium</name>
    <dbReference type="NCBI Taxonomy" id="2282107"/>
    <lineage>
        <taxon>Eukaryota</taxon>
        <taxon>Fungi</taxon>
        <taxon>Dikarya</taxon>
        <taxon>Basidiomycota</taxon>
        <taxon>Agaricomycotina</taxon>
        <taxon>Agaricomycetes</taxon>
        <taxon>Hymenochaetales</taxon>
        <taxon>Hymenochaetaceae</taxon>
        <taxon>Pyrrhoderma</taxon>
    </lineage>
</organism>
<dbReference type="SMART" id="SM00852">
    <property type="entry name" value="MoCF_biosynth"/>
    <property type="match status" value="2"/>
</dbReference>
<dbReference type="GO" id="GO:0005524">
    <property type="term" value="F:ATP binding"/>
    <property type="evidence" value="ECO:0007669"/>
    <property type="project" value="UniProtKB-UniRule"/>
</dbReference>
<proteinExistence type="inferred from homology"/>
<feature type="domain" description="MoaB/Mog" evidence="7">
    <location>
        <begin position="6"/>
        <end position="153"/>
    </location>
</feature>
<dbReference type="Pfam" id="PF03454">
    <property type="entry name" value="MoeA_C"/>
    <property type="match status" value="1"/>
</dbReference>
<dbReference type="CDD" id="cd00886">
    <property type="entry name" value="MogA_MoaB"/>
    <property type="match status" value="1"/>
</dbReference>
<dbReference type="InterPro" id="IPR005110">
    <property type="entry name" value="MoeA_linker/N"/>
</dbReference>
<evidence type="ECO:0000256" key="4">
    <source>
        <dbReference type="ARBA" id="ARBA00023150"/>
    </source>
</evidence>
<dbReference type="GO" id="GO:0005829">
    <property type="term" value="C:cytosol"/>
    <property type="evidence" value="ECO:0007669"/>
    <property type="project" value="TreeGrafter"/>
</dbReference>
<dbReference type="InterPro" id="IPR038987">
    <property type="entry name" value="MoeA-like"/>
</dbReference>
<keyword evidence="5" id="KW-0808">Transferase</keyword>
<evidence type="ECO:0000313" key="9">
    <source>
        <dbReference type="Proteomes" id="UP000217199"/>
    </source>
</evidence>
<dbReference type="PANTHER" id="PTHR10192">
    <property type="entry name" value="MOLYBDOPTERIN BIOSYNTHESIS PROTEIN"/>
    <property type="match status" value="1"/>
</dbReference>
<evidence type="ECO:0000256" key="5">
    <source>
        <dbReference type="RuleBase" id="RU365090"/>
    </source>
</evidence>
<dbReference type="InterPro" id="IPR008284">
    <property type="entry name" value="MoCF_biosynth_CS"/>
</dbReference>
<evidence type="ECO:0000256" key="2">
    <source>
        <dbReference type="ARBA" id="ARBA00007589"/>
    </source>
</evidence>
<dbReference type="SUPFAM" id="SSF63882">
    <property type="entry name" value="MoeA N-terminal region -like"/>
    <property type="match status" value="1"/>
</dbReference>
<dbReference type="GO" id="GO:0061599">
    <property type="term" value="F:molybdopterin molybdotransferase activity"/>
    <property type="evidence" value="ECO:0007669"/>
    <property type="project" value="UniProtKB-UniRule"/>
</dbReference>
<dbReference type="Pfam" id="PF03453">
    <property type="entry name" value="MoeA_N"/>
    <property type="match status" value="1"/>
</dbReference>
<evidence type="ECO:0000256" key="6">
    <source>
        <dbReference type="SAM" id="MobiDB-lite"/>
    </source>
</evidence>
<dbReference type="SUPFAM" id="SSF53218">
    <property type="entry name" value="Molybdenum cofactor biosynthesis proteins"/>
    <property type="match status" value="2"/>
</dbReference>
<evidence type="ECO:0000256" key="3">
    <source>
        <dbReference type="ARBA" id="ARBA00008339"/>
    </source>
</evidence>
<dbReference type="InterPro" id="IPR036425">
    <property type="entry name" value="MoaB/Mog-like_dom_sf"/>
</dbReference>
<dbReference type="EMBL" id="NBII01000003">
    <property type="protein sequence ID" value="PAV21040.1"/>
    <property type="molecule type" value="Genomic_DNA"/>
</dbReference>
<evidence type="ECO:0000259" key="7">
    <source>
        <dbReference type="SMART" id="SM00852"/>
    </source>
</evidence>
<dbReference type="Gene3D" id="3.90.105.10">
    <property type="entry name" value="Molybdopterin biosynthesis moea protein, domain 2"/>
    <property type="match status" value="1"/>
</dbReference>
<dbReference type="Proteomes" id="UP000217199">
    <property type="component" value="Unassembled WGS sequence"/>
</dbReference>
<protein>
    <submittedName>
        <fullName evidence="8">Molybdenum cofactor biosynthesis</fullName>
    </submittedName>
</protein>
<keyword evidence="5" id="KW-0500">Molybdenum</keyword>
<name>A0A286UN99_9AGAM</name>
<keyword evidence="5" id="KW-0460">Magnesium</keyword>
<dbReference type="GO" id="GO:0006777">
    <property type="term" value="P:Mo-molybdopterin cofactor biosynthetic process"/>
    <property type="evidence" value="ECO:0007669"/>
    <property type="project" value="UniProtKB-UniRule"/>
</dbReference>
<comment type="cofactor">
    <cofactor evidence="5">
        <name>Mg(2+)</name>
        <dbReference type="ChEBI" id="CHEBI:18420"/>
    </cofactor>
</comment>
<dbReference type="Gene3D" id="2.170.190.11">
    <property type="entry name" value="Molybdopterin biosynthesis moea protein, domain 3"/>
    <property type="match status" value="1"/>
</dbReference>
<dbReference type="Gene3D" id="3.40.980.10">
    <property type="entry name" value="MoaB/Mog-like domain"/>
    <property type="match status" value="2"/>
</dbReference>
<comment type="catalytic activity">
    <reaction evidence="5">
        <text>adenylyl-molybdopterin + molybdate = Mo-molybdopterin + AMP + H(+)</text>
        <dbReference type="Rhea" id="RHEA:35047"/>
        <dbReference type="ChEBI" id="CHEBI:15378"/>
        <dbReference type="ChEBI" id="CHEBI:36264"/>
        <dbReference type="ChEBI" id="CHEBI:62727"/>
        <dbReference type="ChEBI" id="CHEBI:71302"/>
        <dbReference type="ChEBI" id="CHEBI:456215"/>
    </reaction>
</comment>
<dbReference type="UniPathway" id="UPA00344"/>
<keyword evidence="5" id="KW-0479">Metal-binding</keyword>
<accession>A0A286UN99</accession>
<dbReference type="InterPro" id="IPR036688">
    <property type="entry name" value="MoeA_C_domain_IV_sf"/>
</dbReference>
<evidence type="ECO:0000313" key="8">
    <source>
        <dbReference type="EMBL" id="PAV21040.1"/>
    </source>
</evidence>
<comment type="caution">
    <text evidence="8">The sequence shown here is derived from an EMBL/GenBank/DDBJ whole genome shotgun (WGS) entry which is preliminary data.</text>
</comment>
<dbReference type="InParanoid" id="A0A286UN99"/>
<keyword evidence="4 5" id="KW-0501">Molybdenum cofactor biosynthesis</keyword>
<dbReference type="Gene3D" id="2.40.340.10">
    <property type="entry name" value="MoeA, C-terminal, domain IV"/>
    <property type="match status" value="1"/>
</dbReference>
<comment type="similarity">
    <text evidence="3">In the C-terminal section; belongs to the MoeA family.</text>
</comment>
<gene>
    <name evidence="8" type="ORF">PNOK_0366700</name>
</gene>
<comment type="catalytic activity">
    <reaction evidence="5">
        <text>molybdopterin + ATP + H(+) = adenylyl-molybdopterin + diphosphate</text>
        <dbReference type="Rhea" id="RHEA:31331"/>
        <dbReference type="ChEBI" id="CHEBI:15378"/>
        <dbReference type="ChEBI" id="CHEBI:30616"/>
        <dbReference type="ChEBI" id="CHEBI:33019"/>
        <dbReference type="ChEBI" id="CHEBI:58698"/>
        <dbReference type="ChEBI" id="CHEBI:62727"/>
    </reaction>
</comment>
<sequence>MTFRVAVLTVSDTASKDASSDKSGPLIQELLGGKGYQVVNTAIVPDEVLQIREIVLSWIISGTVDWVITTGGTGFGVRDRTPEAIKPLLEREAPGIVHLLLSTSLQHTPLGALSRPVAGTSGSHETLIVTLPGSSKAVKECLDALLGSGVIEHALELLGEEQEGALNRHTHEHSCVHHEDRQTHGHKHIHGEVFSAAKRHRISPYALVSFETALELIFRHIKPTETVKNLVTHNLRGTVLAEDVHAPQDVPASPTTNMDGYALRSSDVPGLYRVVTPQTHSLNTHLPKGCIYRINTGAPLPAGTDSVVIVEDTELVVSTADGEEAEVRTLKHTSPGENVRSPGSDVRRGDLVLTKGEILHGTGGEIGTLAFVGRKEVLVHRKPVVAIMSTGNELADLHDSTSNKGDSNLPSKENWSGIWDTNRPSLRAALETLGYEVIDLGIVKDDIRSHVEAVRDGIYRADIVLTTGGTSMGASDLLKPVIEKNLNGTIHFGRVTIKPGKPTTFATIPVVTDAGSKLKPIFALPGNPASALVCFYIFVVPALRRLGGWPEKSCQLSRIKVQIQDSMRLDPRTEFHRVIVSAGSSGLIARSTGGQRSSRVASMSGANGLVILPQKRDNGPTELKEGELADAILIGDILVE</sequence>
<dbReference type="AlphaFoldDB" id="A0A286UN99"/>
<evidence type="ECO:0000256" key="1">
    <source>
        <dbReference type="ARBA" id="ARBA00005046"/>
    </source>
</evidence>
<reference evidence="8 9" key="1">
    <citation type="journal article" date="2017" name="Mol. Ecol.">
        <title>Comparative and population genomic landscape of Phellinus noxius: A hypervariable fungus causing root rot in trees.</title>
        <authorList>
            <person name="Chung C.L."/>
            <person name="Lee T.J."/>
            <person name="Akiba M."/>
            <person name="Lee H.H."/>
            <person name="Kuo T.H."/>
            <person name="Liu D."/>
            <person name="Ke H.M."/>
            <person name="Yokoi T."/>
            <person name="Roa M.B."/>
            <person name="Lu M.J."/>
            <person name="Chang Y.Y."/>
            <person name="Ann P.J."/>
            <person name="Tsai J.N."/>
            <person name="Chen C.Y."/>
            <person name="Tzean S.S."/>
            <person name="Ota Y."/>
            <person name="Hattori T."/>
            <person name="Sahashi N."/>
            <person name="Liou R.F."/>
            <person name="Kikuchi T."/>
            <person name="Tsai I.J."/>
        </authorList>
    </citation>
    <scope>NUCLEOTIDE SEQUENCE [LARGE SCALE GENOMIC DNA]</scope>
    <source>
        <strain evidence="8 9">FFPRI411160</strain>
    </source>
</reference>
<dbReference type="STRING" id="2282107.A0A286UN99"/>
<comment type="function">
    <text evidence="5">Catalyzes two steps in the biosynthesis of the molybdenum cofactor. In the first step, molybdopterin is adenylated. Subsequently, molybdate is inserted into adenylated molybdopterin and AMP is released.</text>
</comment>
<dbReference type="InterPro" id="IPR001453">
    <property type="entry name" value="MoaB/Mog_dom"/>
</dbReference>
<dbReference type="CDD" id="cd00887">
    <property type="entry name" value="MoeA"/>
    <property type="match status" value="1"/>
</dbReference>
<dbReference type="Pfam" id="PF00994">
    <property type="entry name" value="MoCF_biosynth"/>
    <property type="match status" value="2"/>
</dbReference>
<dbReference type="InterPro" id="IPR005111">
    <property type="entry name" value="MoeA_C_domain_IV"/>
</dbReference>
<comment type="pathway">
    <text evidence="1 5">Cofactor biosynthesis; molybdopterin biosynthesis.</text>
</comment>
<comment type="similarity">
    <text evidence="2">In the N-terminal section; belongs to the MoaB/Mog family.</text>
</comment>
<dbReference type="OrthoDB" id="4349954at2759"/>
<dbReference type="NCBIfam" id="TIGR00177">
    <property type="entry name" value="molyb_syn"/>
    <property type="match status" value="2"/>
</dbReference>
<dbReference type="PANTHER" id="PTHR10192:SF5">
    <property type="entry name" value="GEPHYRIN"/>
    <property type="match status" value="1"/>
</dbReference>
<keyword evidence="9" id="KW-1185">Reference proteome</keyword>
<dbReference type="GO" id="GO:0061598">
    <property type="term" value="F:molybdopterin adenylyltransferase activity"/>
    <property type="evidence" value="ECO:0007669"/>
    <property type="project" value="UniProtKB-UniRule"/>
</dbReference>
<dbReference type="NCBIfam" id="NF045515">
    <property type="entry name" value="Glp_gephyrin"/>
    <property type="match status" value="1"/>
</dbReference>
<dbReference type="InterPro" id="IPR036135">
    <property type="entry name" value="MoeA_linker/N_sf"/>
</dbReference>
<dbReference type="SUPFAM" id="SSF63867">
    <property type="entry name" value="MoeA C-terminal domain-like"/>
    <property type="match status" value="1"/>
</dbReference>
<dbReference type="PROSITE" id="PS01079">
    <property type="entry name" value="MOCF_BIOSYNTHESIS_2"/>
    <property type="match status" value="1"/>
</dbReference>
<dbReference type="GO" id="GO:0046872">
    <property type="term" value="F:metal ion binding"/>
    <property type="evidence" value="ECO:0007669"/>
    <property type="project" value="UniProtKB-UniRule"/>
</dbReference>
<dbReference type="FunFam" id="3.40.980.10:FF:000001">
    <property type="entry name" value="Molybdopterin molybdenumtransferase"/>
    <property type="match status" value="1"/>
</dbReference>
<feature type="region of interest" description="Disordered" evidence="6">
    <location>
        <begin position="326"/>
        <end position="347"/>
    </location>
</feature>
<feature type="domain" description="MoaB/Mog" evidence="7">
    <location>
        <begin position="386"/>
        <end position="545"/>
    </location>
</feature>
<comment type="similarity">
    <text evidence="5">Belongs to the MoeA family.</text>
</comment>